<protein>
    <submittedName>
        <fullName evidence="1">Phage tail protein</fullName>
    </submittedName>
</protein>
<keyword evidence="2" id="KW-1185">Reference proteome</keyword>
<dbReference type="Pfam" id="PF09684">
    <property type="entry name" value="Tail_P2_I"/>
    <property type="match status" value="1"/>
</dbReference>
<accession>A0ABU6K120</accession>
<reference evidence="1 2" key="1">
    <citation type="submission" date="2024-01" db="EMBL/GenBank/DDBJ databases">
        <title>Uliginosibacterium soil sp. nov.</title>
        <authorList>
            <person name="Lv Y."/>
        </authorList>
    </citation>
    <scope>NUCLEOTIDE SEQUENCE [LARGE SCALE GENOMIC DNA]</scope>
    <source>
        <strain evidence="1 2">H3</strain>
    </source>
</reference>
<dbReference type="Gene3D" id="2.60.40.10">
    <property type="entry name" value="Immunoglobulins"/>
    <property type="match status" value="1"/>
</dbReference>
<dbReference type="RefSeq" id="WP_327598303.1">
    <property type="nucleotide sequence ID" value="NZ_JAYXHS010000001.1"/>
</dbReference>
<organism evidence="1 2">
    <name type="scientific">Uliginosibacterium silvisoli</name>
    <dbReference type="NCBI Taxonomy" id="3114758"/>
    <lineage>
        <taxon>Bacteria</taxon>
        <taxon>Pseudomonadati</taxon>
        <taxon>Pseudomonadota</taxon>
        <taxon>Betaproteobacteria</taxon>
        <taxon>Rhodocyclales</taxon>
        <taxon>Zoogloeaceae</taxon>
        <taxon>Uliginosibacterium</taxon>
    </lineage>
</organism>
<dbReference type="InterPro" id="IPR006521">
    <property type="entry name" value="Tail_protein_I"/>
</dbReference>
<dbReference type="InterPro" id="IPR011748">
    <property type="entry name" value="Unchr_phage_tail-like"/>
</dbReference>
<dbReference type="SUPFAM" id="SSF63829">
    <property type="entry name" value="Calcium-dependent phosphotriesterase"/>
    <property type="match status" value="1"/>
</dbReference>
<proteinExistence type="predicted"/>
<comment type="caution">
    <text evidence="1">The sequence shown here is derived from an EMBL/GenBank/DDBJ whole genome shotgun (WGS) entry which is preliminary data.</text>
</comment>
<evidence type="ECO:0000313" key="2">
    <source>
        <dbReference type="Proteomes" id="UP001331561"/>
    </source>
</evidence>
<name>A0ABU6K120_9RHOO</name>
<dbReference type="NCBIfam" id="TIGR02242">
    <property type="entry name" value="tail_TIGR02242"/>
    <property type="match status" value="1"/>
</dbReference>
<evidence type="ECO:0000313" key="1">
    <source>
        <dbReference type="EMBL" id="MEC5385345.1"/>
    </source>
</evidence>
<sequence length="930" mass="99231">MDANGQRFWLLGDARHFPAVQHAAWNPECRVLRLASERALSPALSSGDAFTAAQAALEAVPRAIDELEGVASWDAATSTIVASSYLPGTAPILPLAAAPSDLCAGADGILYIALAEGDGGGIRMHDLRGRWEDVTVALAGFTAWRLTPSAGGGVWAMERTTGRLAHLTGRPLRAQTPRTEEYNADVFRPSPENGCAPAMSLLPTPVYAAGERPLALAAAEHSGLAVLTWFDGSGTACVRRWDDTQQRLSAPLRLTGASYAYSLTWLSAGRIAVRVPGRVDAPAFDLAAANANGIVMAMGEVYPLSDNAREASFANGAIQPPHYPSDEPGKSVGTQPLYALSLNNLARRGEANNFADTPAGFSAWLIDSKDNTTVWNRVYAEAAIPAHTGFVLWLSATNVPRPPALSDLTAWHPHGFGRDIATLDDAMLAPQLPRAAWEPQASELPGHPGLLGRERTPGTCGLFSVLVQNSRQRVRTLVGRYLWVHVVMHGDGRVGPDIAALRAWGSRFSYADKYLPRIYRESLFGDAAAAPGEELARIDVAFVAALNAGGALPPALRARLTLAQINPTVAAQIIVEQADEAWLLRDASSSWRLTHEQNAVVIYRPQASGADFTARMLANFEGVLTQMEDRVAAAHLLSDPAAVPEENLDWLAGWIGVAFDAALPAARRRDWLRAAPDLARAHGTRNGLRLALDIATGGGVRGGEIVVIEDFRLRRILATLLGVDMSEENDPLLPGLIQSGNSIVGDTLFVGDHDPGMRSELAALFNDAATTNSEDAAAISFYEKLAFRCTILVHREVETQDFALIRRIAQLEAPAHVEVRVVAATWPLLVGVSSLVGVDTYLGPPRPARPVRVDRSSLGMGDFLIGQALLDPRLSGTPLNAPVAPPVADAGADQTVAAGNSFILDGSASQAAPGHGIEEYRWRLLPPEDI</sequence>
<gene>
    <name evidence="1" type="ORF">VVD49_06395</name>
</gene>
<dbReference type="EMBL" id="JAYXHS010000001">
    <property type="protein sequence ID" value="MEC5385345.1"/>
    <property type="molecule type" value="Genomic_DNA"/>
</dbReference>
<dbReference type="InterPro" id="IPR013783">
    <property type="entry name" value="Ig-like_fold"/>
</dbReference>
<dbReference type="Proteomes" id="UP001331561">
    <property type="component" value="Unassembled WGS sequence"/>
</dbReference>